<dbReference type="AlphaFoldDB" id="A0A1G6W3F0"/>
<reference evidence="2 3" key="1">
    <citation type="submission" date="2016-10" db="EMBL/GenBank/DDBJ databases">
        <authorList>
            <person name="de Groot N.N."/>
        </authorList>
    </citation>
    <scope>NUCLEOTIDE SEQUENCE [LARGE SCALE GENOMIC DNA]</scope>
    <source>
        <strain evidence="2 3">MON 2.2</strain>
    </source>
</reference>
<name>A0A1G6W3F0_9ACTN</name>
<organism evidence="2 3">
    <name type="scientific">Auraticoccus monumenti</name>
    <dbReference type="NCBI Taxonomy" id="675864"/>
    <lineage>
        <taxon>Bacteria</taxon>
        <taxon>Bacillati</taxon>
        <taxon>Actinomycetota</taxon>
        <taxon>Actinomycetes</taxon>
        <taxon>Propionibacteriales</taxon>
        <taxon>Propionibacteriaceae</taxon>
        <taxon>Auraticoccus</taxon>
    </lineage>
</organism>
<sequence>MSHFDEPRRTHAVKGLAALAVTTAEMGGDHRVIIAAVAPYTEYFGLTSAQDVRDIAAAVPRPPQPEHDSGGRREDLRFSAQMRRINGSEEHLTAALVAREALHAFASEIERQG</sequence>
<accession>A0A1G6W3F0</accession>
<evidence type="ECO:0000313" key="2">
    <source>
        <dbReference type="EMBL" id="SDD60371.1"/>
    </source>
</evidence>
<evidence type="ECO:0000256" key="1">
    <source>
        <dbReference type="SAM" id="MobiDB-lite"/>
    </source>
</evidence>
<dbReference type="Proteomes" id="UP000198546">
    <property type="component" value="Chromosome i"/>
</dbReference>
<dbReference type="EMBL" id="LT629688">
    <property type="protein sequence ID" value="SDD60371.1"/>
    <property type="molecule type" value="Genomic_DNA"/>
</dbReference>
<proteinExistence type="predicted"/>
<dbReference type="RefSeq" id="WP_090591775.1">
    <property type="nucleotide sequence ID" value="NZ_LT629688.1"/>
</dbReference>
<gene>
    <name evidence="2" type="ORF">SAMN04489747_1335</name>
</gene>
<keyword evidence="3" id="KW-1185">Reference proteome</keyword>
<protein>
    <submittedName>
        <fullName evidence="2">Uncharacterized protein</fullName>
    </submittedName>
</protein>
<feature type="compositionally biased region" description="Basic and acidic residues" evidence="1">
    <location>
        <begin position="64"/>
        <end position="76"/>
    </location>
</feature>
<evidence type="ECO:0000313" key="3">
    <source>
        <dbReference type="Proteomes" id="UP000198546"/>
    </source>
</evidence>
<dbReference type="STRING" id="675864.SAMN04489747_1335"/>
<feature type="region of interest" description="Disordered" evidence="1">
    <location>
        <begin position="55"/>
        <end position="76"/>
    </location>
</feature>